<dbReference type="SMART" id="SM00739">
    <property type="entry name" value="KOW"/>
    <property type="match status" value="1"/>
</dbReference>
<dbReference type="RefSeq" id="WP_182619717.1">
    <property type="nucleotide sequence ID" value="NZ_BAAATF010000014.1"/>
</dbReference>
<proteinExistence type="predicted"/>
<dbReference type="Proteomes" id="UP000540568">
    <property type="component" value="Unassembled WGS sequence"/>
</dbReference>
<reference evidence="2 3" key="1">
    <citation type="submission" date="2020-07" db="EMBL/GenBank/DDBJ databases">
        <title>Sequencing the genomes of 1000 actinobacteria strains.</title>
        <authorList>
            <person name="Klenk H.-P."/>
        </authorList>
    </citation>
    <scope>NUCLEOTIDE SEQUENCE [LARGE SCALE GENOMIC DNA]</scope>
    <source>
        <strain evidence="2 3">DSM 44121</strain>
    </source>
</reference>
<organism evidence="2 3">
    <name type="scientific">Promicromonospora sukumoe</name>
    <dbReference type="NCBI Taxonomy" id="88382"/>
    <lineage>
        <taxon>Bacteria</taxon>
        <taxon>Bacillati</taxon>
        <taxon>Actinomycetota</taxon>
        <taxon>Actinomycetes</taxon>
        <taxon>Micrococcales</taxon>
        <taxon>Promicromonosporaceae</taxon>
        <taxon>Promicromonospora</taxon>
    </lineage>
</organism>
<protein>
    <submittedName>
        <fullName evidence="2">Transcription antitermination factor NusG</fullName>
    </submittedName>
</protein>
<feature type="domain" description="KOW" evidence="1">
    <location>
        <begin position="3"/>
        <end position="30"/>
    </location>
</feature>
<dbReference type="InterPro" id="IPR014722">
    <property type="entry name" value="Rib_uL2_dom2"/>
</dbReference>
<gene>
    <name evidence="2" type="ORF">FHX71_004620</name>
</gene>
<evidence type="ECO:0000259" key="1">
    <source>
        <dbReference type="SMART" id="SM00739"/>
    </source>
</evidence>
<dbReference type="Pfam" id="PF00467">
    <property type="entry name" value="KOW"/>
    <property type="match status" value="1"/>
</dbReference>
<accession>A0A7W3PGI3</accession>
<dbReference type="InterPro" id="IPR005824">
    <property type="entry name" value="KOW"/>
</dbReference>
<dbReference type="Gene3D" id="2.30.30.30">
    <property type="match status" value="1"/>
</dbReference>
<evidence type="ECO:0000313" key="3">
    <source>
        <dbReference type="Proteomes" id="UP000540568"/>
    </source>
</evidence>
<sequence>MSTFSVKAKVRVTAGPSRGQVGRVVDVDDTRVDDGSDPYVYLVQLARPTRLITLTAAQMERAR</sequence>
<dbReference type="AlphaFoldDB" id="A0A7W3PGI3"/>
<dbReference type="EMBL" id="JACGWV010000002">
    <property type="protein sequence ID" value="MBA8810644.1"/>
    <property type="molecule type" value="Genomic_DNA"/>
</dbReference>
<comment type="caution">
    <text evidence="2">The sequence shown here is derived from an EMBL/GenBank/DDBJ whole genome shotgun (WGS) entry which is preliminary data.</text>
</comment>
<evidence type="ECO:0000313" key="2">
    <source>
        <dbReference type="EMBL" id="MBA8810644.1"/>
    </source>
</evidence>
<keyword evidence="3" id="KW-1185">Reference proteome</keyword>
<name>A0A7W3PGI3_9MICO</name>